<keyword evidence="2" id="KW-0378">Hydrolase</keyword>
<reference evidence="4 5" key="1">
    <citation type="submission" date="2018-03" db="EMBL/GenBank/DDBJ databases">
        <title>Genomic Encyclopedia of Archaeal and Bacterial Type Strains, Phase II (KMG-II): from individual species to whole genera.</title>
        <authorList>
            <person name="Goeker M."/>
        </authorList>
    </citation>
    <scope>NUCLEOTIDE SEQUENCE [LARGE SCALE GENOMIC DNA]</scope>
    <source>
        <strain evidence="4 5">DSM 29318</strain>
    </source>
</reference>
<feature type="domain" description="Phospholipase/carboxylesterase/thioesterase" evidence="3">
    <location>
        <begin position="46"/>
        <end position="221"/>
    </location>
</feature>
<dbReference type="PANTHER" id="PTHR10655">
    <property type="entry name" value="LYSOPHOSPHOLIPASE-RELATED"/>
    <property type="match status" value="1"/>
</dbReference>
<evidence type="ECO:0000256" key="2">
    <source>
        <dbReference type="ARBA" id="ARBA00022801"/>
    </source>
</evidence>
<evidence type="ECO:0000259" key="3">
    <source>
        <dbReference type="Pfam" id="PF02230"/>
    </source>
</evidence>
<name>A0A2T0X240_9RHOB</name>
<dbReference type="PANTHER" id="PTHR10655:SF17">
    <property type="entry name" value="LYSOPHOSPHOLIPASE-LIKE PROTEIN 1"/>
    <property type="match status" value="1"/>
</dbReference>
<comment type="similarity">
    <text evidence="1">Belongs to the AB hydrolase superfamily. AB hydrolase 2 family.</text>
</comment>
<sequence length="231" mass="23907">MTDPHAEPRILALGPSPEEARSTLLLFHGRGGAPEDVLGLAQHLAIPDVAVLAPGAAGRSWWPESFLAPLAANEPHLSSALRMAGAILDDLGGRGVAPERIALGGFSQGACLAAEVAARRPAAWRAVAVLSGALIGTAEGEGTPDRALHGAADKRMEYHGRLDGVPVLLGCHERDPHIPLARVRRSADVLRAMGAAVTEHVMPGAGHGIDEAELRWLAEALAPVAAARGAR</sequence>
<dbReference type="Gene3D" id="3.40.50.1820">
    <property type="entry name" value="alpha/beta hydrolase"/>
    <property type="match status" value="1"/>
</dbReference>
<comment type="caution">
    <text evidence="4">The sequence shown here is derived from an EMBL/GenBank/DDBJ whole genome shotgun (WGS) entry which is preliminary data.</text>
</comment>
<keyword evidence="5" id="KW-1185">Reference proteome</keyword>
<dbReference type="InterPro" id="IPR050565">
    <property type="entry name" value="LYPA1-2/EST-like"/>
</dbReference>
<dbReference type="InterPro" id="IPR029058">
    <property type="entry name" value="AB_hydrolase_fold"/>
</dbReference>
<dbReference type="AlphaFoldDB" id="A0A2T0X240"/>
<protein>
    <submittedName>
        <fullName evidence="4">Phospholipase/carboxylesterase/glyoxalase family protein</fullName>
    </submittedName>
</protein>
<organism evidence="4 5">
    <name type="scientific">Hasllibacter halocynthiae</name>
    <dbReference type="NCBI Taxonomy" id="595589"/>
    <lineage>
        <taxon>Bacteria</taxon>
        <taxon>Pseudomonadati</taxon>
        <taxon>Pseudomonadota</taxon>
        <taxon>Alphaproteobacteria</taxon>
        <taxon>Rhodobacterales</taxon>
        <taxon>Roseobacteraceae</taxon>
        <taxon>Hasllibacter</taxon>
    </lineage>
</organism>
<dbReference type="Proteomes" id="UP000238801">
    <property type="component" value="Unassembled WGS sequence"/>
</dbReference>
<dbReference type="RefSeq" id="WP_106160638.1">
    <property type="nucleotide sequence ID" value="NZ_PVTT01000002.1"/>
</dbReference>
<dbReference type="EMBL" id="PVTT01000002">
    <property type="protein sequence ID" value="PRY93001.1"/>
    <property type="molecule type" value="Genomic_DNA"/>
</dbReference>
<gene>
    <name evidence="4" type="ORF">BCF33_1866</name>
</gene>
<dbReference type="OrthoDB" id="9801763at2"/>
<evidence type="ECO:0000313" key="5">
    <source>
        <dbReference type="Proteomes" id="UP000238801"/>
    </source>
</evidence>
<dbReference type="SUPFAM" id="SSF53474">
    <property type="entry name" value="alpha/beta-Hydrolases"/>
    <property type="match status" value="1"/>
</dbReference>
<evidence type="ECO:0000256" key="1">
    <source>
        <dbReference type="ARBA" id="ARBA00006499"/>
    </source>
</evidence>
<dbReference type="InterPro" id="IPR003140">
    <property type="entry name" value="PLipase/COase/thioEstase"/>
</dbReference>
<dbReference type="Pfam" id="PF02230">
    <property type="entry name" value="Abhydrolase_2"/>
    <property type="match status" value="1"/>
</dbReference>
<dbReference type="GO" id="GO:0016787">
    <property type="term" value="F:hydrolase activity"/>
    <property type="evidence" value="ECO:0007669"/>
    <property type="project" value="UniProtKB-KW"/>
</dbReference>
<proteinExistence type="inferred from homology"/>
<evidence type="ECO:0000313" key="4">
    <source>
        <dbReference type="EMBL" id="PRY93001.1"/>
    </source>
</evidence>
<accession>A0A2T0X240</accession>